<keyword evidence="2" id="KW-1185">Reference proteome</keyword>
<proteinExistence type="predicted"/>
<gene>
    <name evidence="1" type="ORF">CEP52_012185</name>
</gene>
<accession>A0A428SZF7</accession>
<protein>
    <submittedName>
        <fullName evidence="1">Uncharacterized protein</fullName>
    </submittedName>
</protein>
<reference evidence="1 2" key="1">
    <citation type="submission" date="2017-06" db="EMBL/GenBank/DDBJ databases">
        <title>Comparative genomic analysis of Ambrosia Fusariam Clade fungi.</title>
        <authorList>
            <person name="Stajich J.E."/>
            <person name="Carrillo J."/>
            <person name="Kijimoto T."/>
            <person name="Eskalen A."/>
            <person name="O'Donnell K."/>
            <person name="Kasson M."/>
        </authorList>
    </citation>
    <scope>NUCLEOTIDE SEQUENCE [LARGE SCALE GENOMIC DNA]</scope>
    <source>
        <strain evidence="1 2">NRRL62579</strain>
    </source>
</reference>
<comment type="caution">
    <text evidence="1">The sequence shown here is derived from an EMBL/GenBank/DDBJ whole genome shotgun (WGS) entry which is preliminary data.</text>
</comment>
<dbReference type="AlphaFoldDB" id="A0A428SZF7"/>
<organism evidence="1 2">
    <name type="scientific">Fusarium oligoseptatum</name>
    <dbReference type="NCBI Taxonomy" id="2604345"/>
    <lineage>
        <taxon>Eukaryota</taxon>
        <taxon>Fungi</taxon>
        <taxon>Dikarya</taxon>
        <taxon>Ascomycota</taxon>
        <taxon>Pezizomycotina</taxon>
        <taxon>Sordariomycetes</taxon>
        <taxon>Hypocreomycetidae</taxon>
        <taxon>Hypocreales</taxon>
        <taxon>Nectriaceae</taxon>
        <taxon>Fusarium</taxon>
        <taxon>Fusarium solani species complex</taxon>
    </lineage>
</organism>
<evidence type="ECO:0000313" key="2">
    <source>
        <dbReference type="Proteomes" id="UP000287144"/>
    </source>
</evidence>
<dbReference type="EMBL" id="NKCK01000155">
    <property type="protein sequence ID" value="RSL95181.1"/>
    <property type="molecule type" value="Genomic_DNA"/>
</dbReference>
<name>A0A428SZF7_9HYPO</name>
<dbReference type="Proteomes" id="UP000287144">
    <property type="component" value="Unassembled WGS sequence"/>
</dbReference>
<sequence>MVRTVRIRPASSMATGPINQYHRIETNILLSTWSPVASILLGPLRPSIRGALITLEEPPINEIKLTDAPE</sequence>
<evidence type="ECO:0000313" key="1">
    <source>
        <dbReference type="EMBL" id="RSL95181.1"/>
    </source>
</evidence>